<organism evidence="3 4">
    <name type="scientific">Sphaeroforma arctica JP610</name>
    <dbReference type="NCBI Taxonomy" id="667725"/>
    <lineage>
        <taxon>Eukaryota</taxon>
        <taxon>Ichthyosporea</taxon>
        <taxon>Ichthyophonida</taxon>
        <taxon>Sphaeroforma</taxon>
    </lineage>
</organism>
<feature type="region of interest" description="Disordered" evidence="1">
    <location>
        <begin position="321"/>
        <end position="359"/>
    </location>
</feature>
<dbReference type="InterPro" id="IPR040051">
    <property type="entry name" value="SECISBP2"/>
</dbReference>
<dbReference type="Proteomes" id="UP000054560">
    <property type="component" value="Unassembled WGS sequence"/>
</dbReference>
<feature type="compositionally biased region" description="Basic residues" evidence="1">
    <location>
        <begin position="343"/>
        <end position="359"/>
    </location>
</feature>
<dbReference type="GO" id="GO:0003730">
    <property type="term" value="F:mRNA 3'-UTR binding"/>
    <property type="evidence" value="ECO:0007669"/>
    <property type="project" value="TreeGrafter"/>
</dbReference>
<dbReference type="OrthoDB" id="2020517at2759"/>
<feature type="domain" description="Ribosomal protein eL8/eL30/eS12/Gadd45" evidence="2">
    <location>
        <begin position="1006"/>
        <end position="1097"/>
    </location>
</feature>
<gene>
    <name evidence="3" type="ORF">SARC_02117</name>
</gene>
<feature type="compositionally biased region" description="Polar residues" evidence="1">
    <location>
        <begin position="548"/>
        <end position="561"/>
    </location>
</feature>
<feature type="region of interest" description="Disordered" evidence="1">
    <location>
        <begin position="156"/>
        <end position="186"/>
    </location>
</feature>
<feature type="region of interest" description="Disordered" evidence="1">
    <location>
        <begin position="1"/>
        <end position="143"/>
    </location>
</feature>
<dbReference type="PANTHER" id="PTHR13284">
    <property type="entry name" value="GH01354P"/>
    <property type="match status" value="1"/>
</dbReference>
<feature type="compositionally biased region" description="Basic residues" evidence="1">
    <location>
        <begin position="788"/>
        <end position="802"/>
    </location>
</feature>
<feature type="compositionally biased region" description="Polar residues" evidence="1">
    <location>
        <begin position="7"/>
        <end position="16"/>
    </location>
</feature>
<dbReference type="Gene3D" id="2.60.120.680">
    <property type="entry name" value="GOLD domain"/>
    <property type="match status" value="1"/>
</dbReference>
<dbReference type="RefSeq" id="XP_014159608.1">
    <property type="nucleotide sequence ID" value="XM_014304133.1"/>
</dbReference>
<dbReference type="Pfam" id="PF01248">
    <property type="entry name" value="Ribosomal_L7Ae"/>
    <property type="match status" value="1"/>
</dbReference>
<dbReference type="InterPro" id="IPR036598">
    <property type="entry name" value="GOLD_dom_sf"/>
</dbReference>
<dbReference type="SUPFAM" id="SSF101576">
    <property type="entry name" value="Supernatant protein factor (SPF), C-terminal domain"/>
    <property type="match status" value="1"/>
</dbReference>
<dbReference type="GeneID" id="25902621"/>
<feature type="region of interest" description="Disordered" evidence="1">
    <location>
        <begin position="857"/>
        <end position="928"/>
    </location>
</feature>
<feature type="region of interest" description="Disordered" evidence="1">
    <location>
        <begin position="412"/>
        <end position="441"/>
    </location>
</feature>
<feature type="compositionally biased region" description="Basic and acidic residues" evidence="1">
    <location>
        <begin position="67"/>
        <end position="80"/>
    </location>
</feature>
<dbReference type="EMBL" id="KQ241688">
    <property type="protein sequence ID" value="KNC85706.1"/>
    <property type="molecule type" value="Genomic_DNA"/>
</dbReference>
<dbReference type="InterPro" id="IPR029064">
    <property type="entry name" value="Ribosomal_eL30-like_sf"/>
</dbReference>
<dbReference type="GO" id="GO:0043021">
    <property type="term" value="F:ribonucleoprotein complex binding"/>
    <property type="evidence" value="ECO:0007669"/>
    <property type="project" value="TreeGrafter"/>
</dbReference>
<dbReference type="Gene3D" id="3.30.1330.30">
    <property type="match status" value="1"/>
</dbReference>
<dbReference type="InterPro" id="IPR004038">
    <property type="entry name" value="Ribosomal_eL8/eL30/eS12/Gad45"/>
</dbReference>
<feature type="region of interest" description="Disordered" evidence="1">
    <location>
        <begin position="532"/>
        <end position="621"/>
    </location>
</feature>
<name>A0A0L0GA01_9EUKA</name>
<feature type="compositionally biased region" description="Polar residues" evidence="1">
    <location>
        <begin position="25"/>
        <end position="40"/>
    </location>
</feature>
<feature type="region of interest" description="Disordered" evidence="1">
    <location>
        <begin position="650"/>
        <end position="705"/>
    </location>
</feature>
<protein>
    <recommendedName>
        <fullName evidence="2">Ribosomal protein eL8/eL30/eS12/Gadd45 domain-containing protein</fullName>
    </recommendedName>
</protein>
<feature type="compositionally biased region" description="Polar residues" evidence="1">
    <location>
        <begin position="117"/>
        <end position="140"/>
    </location>
</feature>
<reference evidence="3 4" key="1">
    <citation type="submission" date="2011-02" db="EMBL/GenBank/DDBJ databases">
        <title>The Genome Sequence of Sphaeroforma arctica JP610.</title>
        <authorList>
            <consortium name="The Broad Institute Genome Sequencing Platform"/>
            <person name="Russ C."/>
            <person name="Cuomo C."/>
            <person name="Young S.K."/>
            <person name="Zeng Q."/>
            <person name="Gargeya S."/>
            <person name="Alvarado L."/>
            <person name="Berlin A."/>
            <person name="Chapman S.B."/>
            <person name="Chen Z."/>
            <person name="Freedman E."/>
            <person name="Gellesch M."/>
            <person name="Goldberg J."/>
            <person name="Griggs A."/>
            <person name="Gujja S."/>
            <person name="Heilman E."/>
            <person name="Heiman D."/>
            <person name="Howarth C."/>
            <person name="Mehta T."/>
            <person name="Neiman D."/>
            <person name="Pearson M."/>
            <person name="Roberts A."/>
            <person name="Saif S."/>
            <person name="Shea T."/>
            <person name="Shenoy N."/>
            <person name="Sisk P."/>
            <person name="Stolte C."/>
            <person name="Sykes S."/>
            <person name="White J."/>
            <person name="Yandava C."/>
            <person name="Burger G."/>
            <person name="Gray M.W."/>
            <person name="Holland P.W.H."/>
            <person name="King N."/>
            <person name="Lang F.B.F."/>
            <person name="Roger A.J."/>
            <person name="Ruiz-Trillo I."/>
            <person name="Haas B."/>
            <person name="Nusbaum C."/>
            <person name="Birren B."/>
        </authorList>
    </citation>
    <scope>NUCLEOTIDE SEQUENCE [LARGE SCALE GENOMIC DNA]</scope>
    <source>
        <strain evidence="3 4">JP610</strain>
    </source>
</reference>
<proteinExistence type="predicted"/>
<evidence type="ECO:0000256" key="1">
    <source>
        <dbReference type="SAM" id="MobiDB-lite"/>
    </source>
</evidence>
<dbReference type="GO" id="GO:1990904">
    <property type="term" value="C:ribonucleoprotein complex"/>
    <property type="evidence" value="ECO:0007669"/>
    <property type="project" value="TreeGrafter"/>
</dbReference>
<evidence type="ECO:0000259" key="2">
    <source>
        <dbReference type="Pfam" id="PF01248"/>
    </source>
</evidence>
<feature type="compositionally biased region" description="Low complexity" evidence="1">
    <location>
        <begin position="600"/>
        <end position="613"/>
    </location>
</feature>
<feature type="compositionally biased region" description="Basic residues" evidence="1">
    <location>
        <begin position="907"/>
        <end position="920"/>
    </location>
</feature>
<dbReference type="PANTHER" id="PTHR13284:SF4">
    <property type="entry name" value="C2H2-TYPE DOMAIN-CONTAINING PROTEIN"/>
    <property type="match status" value="1"/>
</dbReference>
<dbReference type="STRING" id="667725.A0A0L0GA01"/>
<feature type="compositionally biased region" description="Polar residues" evidence="1">
    <location>
        <begin position="865"/>
        <end position="878"/>
    </location>
</feature>
<sequence length="1324" mass="142403">MARDSAEVQNAQSTDKNAPKPGFAWSTTTRSHAMYNTQQPVDIVPALTNGLSGKSQSNPPLSKPVSKRRDTPNAKGREAQRIGSRTHGIDRTETRISGASIHGTRSHTKEGQRSGHVRSSTSAKKNNNDVASQRGKQLSSRALAASRKDAFCAKDETSGINRGAPKSIVGDKGPVTNPDSKASGRADGLWSSILKAPARNDDGIKCVKGVNGATQRSSDTGATARKPAAVPAWPSLTQGNSSGAPHTLKASGANKYIKQAQTKPKPAPRKAPKMGEGHAVSLFDLVHIRPARISSRAKISTHLGSQAPTNSRAHYKNPLLEAASDKKGRRTATANPLDSTASVRRRGKERLTAKKKRPTAMRKIIQADKEKQRKWRTAAVLSATLEALKQAEINKQLELDASYEVARQSVSPNLSEMNEQSESHDNSGVDAVASTDKETTGEGGCQLIDVLSNVSPSDTAYTGGDTGLDVGTDMGSDIKTVAGEKNAHDVIGSQEMGSHNNTGGVTECVVETTVGIGVGDLERDSDIAHREAGTFTLTPQKSPLPPTDSRTSTIEQGNNRGPSHAERAAIADIPPESSIIKSGRIDTDSTAPAAKPVVAGNNTPHPTGTTHTPPDGKGNSTAYIQDREVQYATQYEEKDIAGDVIATEGQHHTAPKLTSEEPASVSDNEPRSNHNHSFAFSANAGEFVPRRPPTGHWGQDASQSMSTALLDKPQPKSAPLIHTQMPIMRKAPLIQTPEPSTRPLLGYRSILSGANPVQTPQVSTVPRESALSQPKEPQPRTPSSSQQAKRKKKQNTKSSKHVPRTDSAVDHDVSGLAQPVDQSSQSQELAHTTFLSRTSAEATIKQELQPVATAKIPSKKGNSLGIDTSKQATSSPHTPQDVRVHTMPGEGEFAPITTEGITNTHTNKSKTNKGKGKARAKTGTEGPAKHFHLSQSQLIAARVADHDFFHRTVTLENTCKYNAIGSTHSAKFRGYCRNRVTKELLASTEQLTREISLMHHKKLKVDEAKANYRKRYAKGIREVQKALKTGVVRCVILPTDVENVRIDNGLNDQLRTLIDSCATKGIEVVYAMTRKSLGDCLIPKAPVSVVSIHDYSGTHVAYKALHKELEEQQRAYAHLINVHAKTCDTKCEARAKLQRAQRVQVSGEIRVVVVQEENIIIQPRQKHVYELCVTEAQLKAGQSHKAFKGDQGKGEVAAGCESRSDSHDDVETATSSEESGNSNKTLRISCAFSTDNGDIRFGVSRQTRATSGDGADGAEVTTGSVSGADVCVVEAKRVASDTSQCTFDWALEESGVFVLEWDNGYSRSKSKVLHFTIEKLWSSS</sequence>
<feature type="compositionally biased region" description="Polar residues" evidence="1">
    <location>
        <begin position="1212"/>
        <end position="1222"/>
    </location>
</feature>
<keyword evidence="4" id="KW-1185">Reference proteome</keyword>
<dbReference type="SUPFAM" id="SSF55315">
    <property type="entry name" value="L30e-like"/>
    <property type="match status" value="1"/>
</dbReference>
<feature type="compositionally biased region" description="Polar residues" evidence="1">
    <location>
        <begin position="755"/>
        <end position="772"/>
    </location>
</feature>
<accession>A0A0L0GA01</accession>
<dbReference type="GO" id="GO:0035368">
    <property type="term" value="F:selenocysteine insertion sequence binding"/>
    <property type="evidence" value="ECO:0007669"/>
    <property type="project" value="InterPro"/>
</dbReference>
<dbReference type="GO" id="GO:0005739">
    <property type="term" value="C:mitochondrion"/>
    <property type="evidence" value="ECO:0007669"/>
    <property type="project" value="TreeGrafter"/>
</dbReference>
<evidence type="ECO:0000313" key="4">
    <source>
        <dbReference type="Proteomes" id="UP000054560"/>
    </source>
</evidence>
<evidence type="ECO:0000313" key="3">
    <source>
        <dbReference type="EMBL" id="KNC85706.1"/>
    </source>
</evidence>
<feature type="compositionally biased region" description="Polar residues" evidence="1">
    <location>
        <begin position="49"/>
        <end position="60"/>
    </location>
</feature>
<feature type="region of interest" description="Disordered" evidence="1">
    <location>
        <begin position="754"/>
        <end position="811"/>
    </location>
</feature>
<feature type="compositionally biased region" description="Polar residues" evidence="1">
    <location>
        <begin position="332"/>
        <end position="342"/>
    </location>
</feature>
<feature type="region of interest" description="Disordered" evidence="1">
    <location>
        <begin position="1186"/>
        <end position="1222"/>
    </location>
</feature>